<gene>
    <name evidence="1" type="ORF">BD311DRAFT_747520</name>
</gene>
<organism evidence="1">
    <name type="scientific">Dichomitus squalens</name>
    <dbReference type="NCBI Taxonomy" id="114155"/>
    <lineage>
        <taxon>Eukaryota</taxon>
        <taxon>Fungi</taxon>
        <taxon>Dikarya</taxon>
        <taxon>Basidiomycota</taxon>
        <taxon>Agaricomycotina</taxon>
        <taxon>Agaricomycetes</taxon>
        <taxon>Polyporales</taxon>
        <taxon>Polyporaceae</taxon>
        <taxon>Dichomitus</taxon>
    </lineage>
</organism>
<accession>A0A4Q9N5E6</accession>
<evidence type="ECO:0000313" key="1">
    <source>
        <dbReference type="EMBL" id="TBU34311.1"/>
    </source>
</evidence>
<sequence length="58" mass="6179">MRLLSASSPELGELQQFCFRAPEIGHGLPRATVVRVRRAYLRVFAPPSGTGKGDPGGA</sequence>
<reference evidence="1" key="1">
    <citation type="submission" date="2019-01" db="EMBL/GenBank/DDBJ databases">
        <title>Draft genome sequences of three monokaryotic isolates of the white-rot basidiomycete fungus Dichomitus squalens.</title>
        <authorList>
            <consortium name="DOE Joint Genome Institute"/>
            <person name="Lopez S.C."/>
            <person name="Andreopoulos B."/>
            <person name="Pangilinan J."/>
            <person name="Lipzen A."/>
            <person name="Riley R."/>
            <person name="Ahrendt S."/>
            <person name="Ng V."/>
            <person name="Barry K."/>
            <person name="Daum C."/>
            <person name="Grigoriev I.V."/>
            <person name="Hilden K.S."/>
            <person name="Makela M.R."/>
            <person name="de Vries R.P."/>
        </authorList>
    </citation>
    <scope>NUCLEOTIDE SEQUENCE [LARGE SCALE GENOMIC DNA]</scope>
    <source>
        <strain evidence="1">OM18370.1</strain>
    </source>
</reference>
<dbReference type="Proteomes" id="UP000292957">
    <property type="component" value="Unassembled WGS sequence"/>
</dbReference>
<name>A0A4Q9N5E6_9APHY</name>
<dbReference type="AlphaFoldDB" id="A0A4Q9N5E6"/>
<proteinExistence type="predicted"/>
<protein>
    <submittedName>
        <fullName evidence="1">Uncharacterized protein</fullName>
    </submittedName>
</protein>
<dbReference type="EMBL" id="ML143389">
    <property type="protein sequence ID" value="TBU34311.1"/>
    <property type="molecule type" value="Genomic_DNA"/>
</dbReference>